<gene>
    <name evidence="2" type="ORF">BG015_006101</name>
</gene>
<feature type="region of interest" description="Disordered" evidence="1">
    <location>
        <begin position="45"/>
        <end position="76"/>
    </location>
</feature>
<comment type="caution">
    <text evidence="2">The sequence shown here is derived from an EMBL/GenBank/DDBJ whole genome shotgun (WGS) entry which is preliminary data.</text>
</comment>
<accession>A0A9P5S0J4</accession>
<feature type="non-terminal residue" evidence="2">
    <location>
        <position position="180"/>
    </location>
</feature>
<feature type="compositionally biased region" description="Pro residues" evidence="1">
    <location>
        <begin position="53"/>
        <end position="62"/>
    </location>
</feature>
<name>A0A9P5S0J4_9FUNG</name>
<dbReference type="AlphaFoldDB" id="A0A9P5S0J4"/>
<reference evidence="2" key="1">
    <citation type="journal article" date="2020" name="Fungal Divers.">
        <title>Resolving the Mortierellaceae phylogeny through synthesis of multi-gene phylogenetics and phylogenomics.</title>
        <authorList>
            <person name="Vandepol N."/>
            <person name="Liber J."/>
            <person name="Desiro A."/>
            <person name="Na H."/>
            <person name="Kennedy M."/>
            <person name="Barry K."/>
            <person name="Grigoriev I.V."/>
            <person name="Miller A.N."/>
            <person name="O'Donnell K."/>
            <person name="Stajich J.E."/>
            <person name="Bonito G."/>
        </authorList>
    </citation>
    <scope>NUCLEOTIDE SEQUENCE</scope>
    <source>
        <strain evidence="2">NRRL 6426</strain>
    </source>
</reference>
<evidence type="ECO:0000256" key="1">
    <source>
        <dbReference type="SAM" id="MobiDB-lite"/>
    </source>
</evidence>
<dbReference type="EMBL" id="JAAAUQ010000286">
    <property type="protein sequence ID" value="KAF9151882.1"/>
    <property type="molecule type" value="Genomic_DNA"/>
</dbReference>
<sequence>MRTTIITTTDEAVLLGPVKELFTGWSIRPGTFRVAQPYDKSVLSSTDTASAVPEPPPQPVEPSRPHKKRRLSTLESNNDDELTQWIQSTLQLLMQNDSTKTYISSMQQDDFYGTCVDAPAKAEFTLDLVKAQPTLQLLRHGFQSTSTNRRRNQTDDDTLVKFEEIKLDPDNQQQQLEMTD</sequence>
<organism evidence="2 3">
    <name type="scientific">Linnemannia schmuckeri</name>
    <dbReference type="NCBI Taxonomy" id="64567"/>
    <lineage>
        <taxon>Eukaryota</taxon>
        <taxon>Fungi</taxon>
        <taxon>Fungi incertae sedis</taxon>
        <taxon>Mucoromycota</taxon>
        <taxon>Mortierellomycotina</taxon>
        <taxon>Mortierellomycetes</taxon>
        <taxon>Mortierellales</taxon>
        <taxon>Mortierellaceae</taxon>
        <taxon>Linnemannia</taxon>
    </lineage>
</organism>
<evidence type="ECO:0000313" key="3">
    <source>
        <dbReference type="Proteomes" id="UP000748756"/>
    </source>
</evidence>
<dbReference type="Proteomes" id="UP000748756">
    <property type="component" value="Unassembled WGS sequence"/>
</dbReference>
<proteinExistence type="predicted"/>
<evidence type="ECO:0000313" key="2">
    <source>
        <dbReference type="EMBL" id="KAF9151882.1"/>
    </source>
</evidence>
<keyword evidence="3" id="KW-1185">Reference proteome</keyword>
<protein>
    <submittedName>
        <fullName evidence="2">Uncharacterized protein</fullName>
    </submittedName>
</protein>
<dbReference type="OrthoDB" id="61116at2759"/>